<gene>
    <name evidence="1" type="ORF">C6N40_00735</name>
</gene>
<evidence type="ECO:0000313" key="1">
    <source>
        <dbReference type="EMBL" id="PRH83703.1"/>
    </source>
</evidence>
<keyword evidence="2" id="KW-1185">Reference proteome</keyword>
<name>A0A2P6MCH8_9GAMM</name>
<reference evidence="1 2" key="1">
    <citation type="submission" date="2018-03" db="EMBL/GenBank/DDBJ databases">
        <title>Arenimonas caeni sp. nov., isolated from activated sludge.</title>
        <authorList>
            <person name="Liu H."/>
        </authorList>
    </citation>
    <scope>NUCLEOTIDE SEQUENCE [LARGE SCALE GENOMIC DNA]</scope>
    <source>
        <strain evidence="2">z29</strain>
    </source>
</reference>
<comment type="caution">
    <text evidence="1">The sequence shown here is derived from an EMBL/GenBank/DDBJ whole genome shotgun (WGS) entry which is preliminary data.</text>
</comment>
<proteinExistence type="predicted"/>
<protein>
    <submittedName>
        <fullName evidence="1">Uncharacterized protein</fullName>
    </submittedName>
</protein>
<organism evidence="1 2">
    <name type="scientific">Arenimonas caeni</name>
    <dbReference type="NCBI Taxonomy" id="2058085"/>
    <lineage>
        <taxon>Bacteria</taxon>
        <taxon>Pseudomonadati</taxon>
        <taxon>Pseudomonadota</taxon>
        <taxon>Gammaproteobacteria</taxon>
        <taxon>Lysobacterales</taxon>
        <taxon>Lysobacteraceae</taxon>
        <taxon>Arenimonas</taxon>
    </lineage>
</organism>
<dbReference type="Proteomes" id="UP000241736">
    <property type="component" value="Unassembled WGS sequence"/>
</dbReference>
<accession>A0A2P6MCH8</accession>
<dbReference type="EMBL" id="PVLF01000001">
    <property type="protein sequence ID" value="PRH83703.1"/>
    <property type="molecule type" value="Genomic_DNA"/>
</dbReference>
<evidence type="ECO:0000313" key="2">
    <source>
        <dbReference type="Proteomes" id="UP000241736"/>
    </source>
</evidence>
<dbReference type="OrthoDB" id="6024807at2"/>
<dbReference type="AlphaFoldDB" id="A0A2P6MCH8"/>
<sequence length="150" mass="16264">MLLLSVALLTAAKGAGAQAIRVDDSQSQVLGSTLRLKWDQAAPRDGRAGTLSGSITVLVRLDVRAWRGRNARIYQTLPAQAGADVLAHWTSQGVLLPGQMRSGERALVYAGPITSDFLQDTFRLTIRANGDTLERAERLDFGFEIEPEAM</sequence>